<comment type="similarity">
    <text evidence="11">Belongs to the KdpC family.</text>
</comment>
<keyword evidence="4 11" id="KW-0812">Transmembrane</keyword>
<keyword evidence="10 11" id="KW-0472">Membrane</keyword>
<dbReference type="Pfam" id="PF02669">
    <property type="entry name" value="KdpC"/>
    <property type="match status" value="1"/>
</dbReference>
<dbReference type="InterPro" id="IPR003820">
    <property type="entry name" value="KdpC"/>
</dbReference>
<evidence type="ECO:0000256" key="11">
    <source>
        <dbReference type="HAMAP-Rule" id="MF_00276"/>
    </source>
</evidence>
<comment type="function">
    <text evidence="11">Part of the high-affinity ATP-driven potassium transport (or Kdp) system, which catalyzes the hydrolysis of ATP coupled with the electrogenic transport of potassium into the cytoplasm. This subunit acts as a catalytic chaperone that increases the ATP-binding affinity of the ATP-hydrolyzing subunit KdpB by the formation of a transient KdpB/KdpC/ATP ternary complex.</text>
</comment>
<evidence type="ECO:0000256" key="2">
    <source>
        <dbReference type="ARBA" id="ARBA00022475"/>
    </source>
</evidence>
<dbReference type="PANTHER" id="PTHR30042:SF2">
    <property type="entry name" value="POTASSIUM-TRANSPORTING ATPASE KDPC SUBUNIT"/>
    <property type="match status" value="1"/>
</dbReference>
<comment type="subunit">
    <text evidence="11">The system is composed of three essential subunits: KdpA, KdpB and KdpC.</text>
</comment>
<dbReference type="GO" id="GO:0005524">
    <property type="term" value="F:ATP binding"/>
    <property type="evidence" value="ECO:0007669"/>
    <property type="project" value="UniProtKB-UniRule"/>
</dbReference>
<keyword evidence="7 11" id="KW-0630">Potassium</keyword>
<keyword evidence="3 11" id="KW-0633">Potassium transport</keyword>
<keyword evidence="1 11" id="KW-0813">Transport</keyword>
<dbReference type="EMBL" id="CP028136">
    <property type="protein sequence ID" value="AVR45183.1"/>
    <property type="molecule type" value="Genomic_DNA"/>
</dbReference>
<reference evidence="13" key="1">
    <citation type="submission" date="2018-03" db="EMBL/GenBank/DDBJ databases">
        <title>Gramella fulva sp. nov., isolated from a dry surface of tidal flat.</title>
        <authorList>
            <person name="Hwang S.H."/>
            <person name="Hwang W.M."/>
            <person name="Kang K."/>
            <person name="Ahn T.-Y."/>
        </authorList>
    </citation>
    <scope>NUCLEOTIDE SEQUENCE [LARGE SCALE GENOMIC DNA]</scope>
    <source>
        <strain evidence="13">SH35</strain>
    </source>
</reference>
<keyword evidence="2 11" id="KW-1003">Cell membrane</keyword>
<evidence type="ECO:0000256" key="7">
    <source>
        <dbReference type="ARBA" id="ARBA00022958"/>
    </source>
</evidence>
<dbReference type="GO" id="GO:0008556">
    <property type="term" value="F:P-type potassium transmembrane transporter activity"/>
    <property type="evidence" value="ECO:0007669"/>
    <property type="project" value="InterPro"/>
</dbReference>
<evidence type="ECO:0000313" key="12">
    <source>
        <dbReference type="EMBL" id="AVR45183.1"/>
    </source>
</evidence>
<evidence type="ECO:0000256" key="4">
    <source>
        <dbReference type="ARBA" id="ARBA00022692"/>
    </source>
</evidence>
<evidence type="ECO:0000256" key="8">
    <source>
        <dbReference type="ARBA" id="ARBA00022989"/>
    </source>
</evidence>
<dbReference type="Proteomes" id="UP000241507">
    <property type="component" value="Chromosome"/>
</dbReference>
<keyword evidence="5 11" id="KW-0547">Nucleotide-binding</keyword>
<proteinExistence type="inferred from homology"/>
<gene>
    <name evidence="11" type="primary">kdpC</name>
    <name evidence="12" type="ORF">C7S20_07800</name>
</gene>
<evidence type="ECO:0000256" key="9">
    <source>
        <dbReference type="ARBA" id="ARBA00023065"/>
    </source>
</evidence>
<evidence type="ECO:0000256" key="3">
    <source>
        <dbReference type="ARBA" id="ARBA00022538"/>
    </source>
</evidence>
<dbReference type="NCBIfam" id="TIGR00681">
    <property type="entry name" value="kdpC"/>
    <property type="match status" value="1"/>
</dbReference>
<evidence type="ECO:0000256" key="6">
    <source>
        <dbReference type="ARBA" id="ARBA00022840"/>
    </source>
</evidence>
<accession>A0A2R3Z4H6</accession>
<dbReference type="PANTHER" id="PTHR30042">
    <property type="entry name" value="POTASSIUM-TRANSPORTING ATPASE C CHAIN"/>
    <property type="match status" value="1"/>
</dbReference>
<keyword evidence="6 11" id="KW-0067">ATP-binding</keyword>
<name>A0A2R3Z4H6_9FLAO</name>
<dbReference type="OrthoDB" id="9809491at2"/>
<dbReference type="RefSeq" id="WP_107011961.1">
    <property type="nucleotide sequence ID" value="NZ_CP028136.1"/>
</dbReference>
<dbReference type="GO" id="GO:0005886">
    <property type="term" value="C:plasma membrane"/>
    <property type="evidence" value="ECO:0007669"/>
    <property type="project" value="UniProtKB-SubCell"/>
</dbReference>
<keyword evidence="9 11" id="KW-0406">Ion transport</keyword>
<dbReference type="HAMAP" id="MF_00276">
    <property type="entry name" value="KdpC"/>
    <property type="match status" value="1"/>
</dbReference>
<organism evidence="12 13">
    <name type="scientific">Christiangramia fulva</name>
    <dbReference type="NCBI Taxonomy" id="2126553"/>
    <lineage>
        <taxon>Bacteria</taxon>
        <taxon>Pseudomonadati</taxon>
        <taxon>Bacteroidota</taxon>
        <taxon>Flavobacteriia</taxon>
        <taxon>Flavobacteriales</taxon>
        <taxon>Flavobacteriaceae</taxon>
        <taxon>Christiangramia</taxon>
    </lineage>
</organism>
<dbReference type="NCBIfam" id="NF001454">
    <property type="entry name" value="PRK00315.1"/>
    <property type="match status" value="1"/>
</dbReference>
<dbReference type="PIRSF" id="PIRSF001296">
    <property type="entry name" value="K_ATPase_KdpC"/>
    <property type="match status" value="1"/>
</dbReference>
<evidence type="ECO:0000256" key="1">
    <source>
        <dbReference type="ARBA" id="ARBA00022448"/>
    </source>
</evidence>
<evidence type="ECO:0000256" key="10">
    <source>
        <dbReference type="ARBA" id="ARBA00023136"/>
    </source>
</evidence>
<keyword evidence="13" id="KW-1185">Reference proteome</keyword>
<dbReference type="KEGG" id="grs:C7S20_07800"/>
<dbReference type="AlphaFoldDB" id="A0A2R3Z4H6"/>
<keyword evidence="8 11" id="KW-1133">Transmembrane helix</keyword>
<protein>
    <recommendedName>
        <fullName evidence="11">Potassium-transporting ATPase KdpC subunit</fullName>
    </recommendedName>
    <alternativeName>
        <fullName evidence="11">ATP phosphohydrolase [potassium-transporting] C chain</fullName>
    </alternativeName>
    <alternativeName>
        <fullName evidence="11">Potassium-binding and translocating subunit C</fullName>
    </alternativeName>
    <alternativeName>
        <fullName evidence="11">Potassium-translocating ATPase C chain</fullName>
    </alternativeName>
</protein>
<sequence length="193" mass="21116">MKTLRNILVLSFLSLLLFGIAYPLAMTAVGQAIAPNAADGKPIYRNDQLVGFENIGQNFKSSQYFWGRPSAVDYDASSTGGSNYGPTNPEFLALVQHRIDTLMAYHPSIKKSEIPVELVTASGSGLDPHISNEAALLQVNRIAKQRNLSKEELKNLVDEHTEGALFGIAGPENYVNVLKLNLSLDELEKNSKK</sequence>
<evidence type="ECO:0000313" key="13">
    <source>
        <dbReference type="Proteomes" id="UP000241507"/>
    </source>
</evidence>
<evidence type="ECO:0000256" key="5">
    <source>
        <dbReference type="ARBA" id="ARBA00022741"/>
    </source>
</evidence>
<comment type="subcellular location">
    <subcellularLocation>
        <location evidence="11">Cell membrane</location>
        <topology evidence="11">Single-pass membrane protein</topology>
    </subcellularLocation>
</comment>